<dbReference type="STRING" id="1839936.SBU_000341"/>
<evidence type="ECO:0000313" key="3">
    <source>
        <dbReference type="Proteomes" id="UP000185779"/>
    </source>
</evidence>
<name>A0A1F2P743_9EURY</name>
<evidence type="ECO:0000313" key="2">
    <source>
        <dbReference type="EMBL" id="OFV67048.1"/>
    </source>
</evidence>
<keyword evidence="1" id="KW-0472">Membrane</keyword>
<gene>
    <name evidence="2" type="ORF">SBU_000341</name>
</gene>
<dbReference type="EMBL" id="LYOR01000001">
    <property type="protein sequence ID" value="OFV67048.1"/>
    <property type="molecule type" value="Genomic_DNA"/>
</dbReference>
<accession>A0A1F2P743</accession>
<reference evidence="2" key="1">
    <citation type="submission" date="2016-05" db="EMBL/GenBank/DDBJ databases">
        <title>Microbial consortia oxidize butane by reversing methanogenesis.</title>
        <authorList>
            <person name="Laso-Perez R."/>
            <person name="Richter M."/>
            <person name="Wegener G."/>
            <person name="Musat F."/>
        </authorList>
    </citation>
    <scope>NUCLEOTIDE SEQUENCE [LARGE SCALE GENOMIC DNA]</scope>
    <source>
        <strain evidence="2">BOX1</strain>
    </source>
</reference>
<keyword evidence="1" id="KW-0812">Transmembrane</keyword>
<dbReference type="AlphaFoldDB" id="A0A1F2P743"/>
<keyword evidence="3" id="KW-1185">Reference proteome</keyword>
<proteinExistence type="predicted"/>
<protein>
    <submittedName>
        <fullName evidence="2">Multiheme cytochrome</fullName>
    </submittedName>
</protein>
<sequence>MKISKVMNSTGLIRLILLAIGIIGVTFLVMPQTVSLFAGQHTWYNLSGEANDLPCEKCHGDVYEEMMSMEPLSKKLAGQSSSPHSYMDENCELCHRTCFNNTFSWSSGKYEKSPGFTYASGSGTGSTPGVEAHAASIIECMDCHGIPADDGYWEHWSYAEYSSRCFLCHGGSGWYRGHYITIPSRGWSDFISAGGFGLGTTETDTGEKAAHRQFVLDAINNSLMEDANEACIACHTENQVRMEFNVSTGVIITVNNSYTQTSSYWSVSDITPSNYTTYVEVKS</sequence>
<dbReference type="InterPro" id="IPR036280">
    <property type="entry name" value="Multihaem_cyt_sf"/>
</dbReference>
<feature type="transmembrane region" description="Helical" evidence="1">
    <location>
        <begin position="12"/>
        <end position="30"/>
    </location>
</feature>
<keyword evidence="1" id="KW-1133">Transmembrane helix</keyword>
<evidence type="ECO:0000256" key="1">
    <source>
        <dbReference type="SAM" id="Phobius"/>
    </source>
</evidence>
<dbReference type="SUPFAM" id="SSF48695">
    <property type="entry name" value="Multiheme cytochromes"/>
    <property type="match status" value="1"/>
</dbReference>
<comment type="caution">
    <text evidence="2">The sequence shown here is derived from an EMBL/GenBank/DDBJ whole genome shotgun (WGS) entry which is preliminary data.</text>
</comment>
<dbReference type="Proteomes" id="UP000185779">
    <property type="component" value="Unassembled WGS sequence"/>
</dbReference>
<organism evidence="2 3">
    <name type="scientific">Candidatus Syntropharchaeum butanivorans</name>
    <dbReference type="NCBI Taxonomy" id="1839936"/>
    <lineage>
        <taxon>Archaea</taxon>
        <taxon>Methanobacteriati</taxon>
        <taxon>Methanobacteriota</taxon>
        <taxon>Stenosarchaea group</taxon>
        <taxon>Methanomicrobia</taxon>
        <taxon>Methanosarcinales</taxon>
        <taxon>ANME-2 cluster</taxon>
        <taxon>Candidatus Syntropharchaeum</taxon>
    </lineage>
</organism>